<proteinExistence type="predicted"/>
<accession>A0ABD3GAM2</accession>
<protein>
    <recommendedName>
        <fullName evidence="3">SWIM-type domain-containing protein</fullName>
    </recommendedName>
</protein>
<keyword evidence="5" id="KW-1185">Reference proteome</keyword>
<dbReference type="GO" id="GO:0008270">
    <property type="term" value="F:zinc ion binding"/>
    <property type="evidence" value="ECO:0007669"/>
    <property type="project" value="UniProtKB-KW"/>
</dbReference>
<dbReference type="PROSITE" id="PS50966">
    <property type="entry name" value="ZF_SWIM"/>
    <property type="match status" value="1"/>
</dbReference>
<sequence length="441" mass="49560">MPSILCIVADAETLSNQFIEQYKDQESFVQYYISNWHGRIQKWSKDFRNFRHNNQDTNGAIERWHRTFKTHLSAERNGKTGRRVSWLLHILTDDIEALYWCLAQLKVQGRMCNHIKGKYALTAIENARSIPDNMVTIEQLDGRNCGFVRSVSNPDKVHEIVGFDTDTAACTCPQDTQGNICKHQIKCLLLEGHTETSLQRRLGSSMGTISGGLTELSEEPSDPAEVSCSEGDTEDEQEGDTDDDTEEFTNCTEDFPVLDSGVLDSGEHSFPEPHDVTTSTSTAIVENPTARKKNMTREDAVQLVNEMFQSVGTDEHIIDHITVLLTDASEVVMKLIARRTSVETICVEPFASLPDSDNTLCRKPDFLERFIGSSSNRKEARKRPKDSSADIAIPEFTRKLQPRESIQQSLDTRALISLDLNALPIDYSSLASARGVSKRRK</sequence>
<evidence type="ECO:0000313" key="5">
    <source>
        <dbReference type="Proteomes" id="UP001633002"/>
    </source>
</evidence>
<gene>
    <name evidence="4" type="ORF">R1sor_025180</name>
</gene>
<evidence type="ECO:0000256" key="2">
    <source>
        <dbReference type="SAM" id="MobiDB-lite"/>
    </source>
</evidence>
<dbReference type="PANTHER" id="PTHR33977">
    <property type="entry name" value="ZINC ION BINDING PROTEIN"/>
    <property type="match status" value="1"/>
</dbReference>
<feature type="compositionally biased region" description="Acidic residues" evidence="2">
    <location>
        <begin position="231"/>
        <end position="247"/>
    </location>
</feature>
<reference evidence="4 5" key="1">
    <citation type="submission" date="2024-09" db="EMBL/GenBank/DDBJ databases">
        <title>Chromosome-scale assembly of Riccia sorocarpa.</title>
        <authorList>
            <person name="Paukszto L."/>
        </authorList>
    </citation>
    <scope>NUCLEOTIDE SEQUENCE [LARGE SCALE GENOMIC DNA]</scope>
    <source>
        <strain evidence="4">LP-2024</strain>
        <tissue evidence="4">Aerial parts of the thallus</tissue>
    </source>
</reference>
<organism evidence="4 5">
    <name type="scientific">Riccia sorocarpa</name>
    <dbReference type="NCBI Taxonomy" id="122646"/>
    <lineage>
        <taxon>Eukaryota</taxon>
        <taxon>Viridiplantae</taxon>
        <taxon>Streptophyta</taxon>
        <taxon>Embryophyta</taxon>
        <taxon>Marchantiophyta</taxon>
        <taxon>Marchantiopsida</taxon>
        <taxon>Marchantiidae</taxon>
        <taxon>Marchantiales</taxon>
        <taxon>Ricciaceae</taxon>
        <taxon>Riccia</taxon>
    </lineage>
</organism>
<evidence type="ECO:0000313" key="4">
    <source>
        <dbReference type="EMBL" id="KAL3675232.1"/>
    </source>
</evidence>
<keyword evidence="1" id="KW-0863">Zinc-finger</keyword>
<evidence type="ECO:0000256" key="1">
    <source>
        <dbReference type="PROSITE-ProRule" id="PRU00325"/>
    </source>
</evidence>
<dbReference type="Proteomes" id="UP001633002">
    <property type="component" value="Unassembled WGS sequence"/>
</dbReference>
<evidence type="ECO:0000259" key="3">
    <source>
        <dbReference type="PROSITE" id="PS50966"/>
    </source>
</evidence>
<dbReference type="PANTHER" id="PTHR33977:SF1">
    <property type="entry name" value="ZINC ION BINDING PROTEIN"/>
    <property type="match status" value="1"/>
</dbReference>
<dbReference type="InterPro" id="IPR007527">
    <property type="entry name" value="Znf_SWIM"/>
</dbReference>
<keyword evidence="1" id="KW-0862">Zinc</keyword>
<dbReference type="AlphaFoldDB" id="A0ABD3GAM2"/>
<keyword evidence="1" id="KW-0479">Metal-binding</keyword>
<dbReference type="EMBL" id="JBJQOH010000008">
    <property type="protein sequence ID" value="KAL3675232.1"/>
    <property type="molecule type" value="Genomic_DNA"/>
</dbReference>
<comment type="caution">
    <text evidence="4">The sequence shown here is derived from an EMBL/GenBank/DDBJ whole genome shotgun (WGS) entry which is preliminary data.</text>
</comment>
<feature type="region of interest" description="Disordered" evidence="2">
    <location>
        <begin position="201"/>
        <end position="249"/>
    </location>
</feature>
<feature type="domain" description="SWIM-type" evidence="3">
    <location>
        <begin position="159"/>
        <end position="192"/>
    </location>
</feature>
<name>A0ABD3GAM2_9MARC</name>